<dbReference type="EC" id="3.1.26.11" evidence="4"/>
<dbReference type="GO" id="GO:0003676">
    <property type="term" value="F:nucleic acid binding"/>
    <property type="evidence" value="ECO:0007669"/>
    <property type="project" value="InterPro"/>
</dbReference>
<comment type="similarity">
    <text evidence="3">Belongs to the RNase Z family.</text>
</comment>
<dbReference type="Pfam" id="PF23023">
    <property type="entry name" value="Anti-Pycsar_Apyc1"/>
    <property type="match status" value="1"/>
</dbReference>
<dbReference type="InterPro" id="IPR047151">
    <property type="entry name" value="RNZ2-like"/>
</dbReference>
<dbReference type="Gene3D" id="3.60.15.10">
    <property type="entry name" value="Ribonuclease Z/Hydroxyacylglutathione hydrolase-like"/>
    <property type="match status" value="2"/>
</dbReference>
<sequence length="912" mass="104556">MTVNCIKLLLIREYTVLLATKRSLSTDIFDLVRGMASSSSKKKNTSHTDQIIKSKKIIKDQGQQLGISSRINLQVVANGYAGTKKSVLLSTDQTNYLFNCGESTQRILTEKNGWDMKFSKISQLFVTRKSWDTLGGIVGLCISLKESKSTDITFHAPCDMLDLLKHWKGLDGFPNMTIGKDIVILLYISTKNHSFFIFKDQHDYQKADFIDSNFKIRAIPLRSTNFFTHQENKRQRLTSDNDLADFQLYPHDLVYAYLCETQPYPSTLSPELCAFHGVPFNHLRTQLKNGEDVTLENGRIIRSVDVVLPVEPPVKVLVLDCPSLCYMDAIEKSEINNHKYHAIIHMTSHDLLTNAAYRSEMKKMNTTHHIFLDENQKNVHSDALYRYQSQLNYIDDGLFPLLSYQTILKEGIALPAPIDNISQGITSTRISLRPVLGPDNSKQYLVQPEVNIEAMLENEQFKETFEAVKQQITAMHEIAKTGHSIPEIVFLGTGSACPSKPRNISGILIHINSTCSMILDCGEGTIGQIHRFYGEQTNEILSQIKLIFISHMHSDHLGGLYGLIRARRQAFEHLQLPYENVLLLCPNKLSEVGRRQWSFFNEHEFQDDVTLVYNRSLTNGTLALNDSEKLTDNDKEMEKYLLKTLEHIGMKLIQTVLVEHIYDAHAVVLKHIDGWSLAFSGDCRPSLDFIKAGQNCDVLIHEATYEDGLEIYASQMRHCTMSQAVDVGKQMNAKFIILWHFSQRYAKVPYMKRTPDLKLENVCLSFDNMRIKLSDLPRACKLTGTFESLFIKEQVLYERRSQRRERDPEVLMNNERINSQNKRRDQRYAVPTQQSTDVVQEKPREQESVNEPHEKIIPLLVQRRHPNSQQRLEQLVIDAWNQIPQSVIRGYIDHIQDVCYQVIATQGWESLG</sequence>
<keyword evidence="15" id="KW-1185">Reference proteome</keyword>
<feature type="compositionally biased region" description="Basic and acidic residues" evidence="11">
    <location>
        <begin position="839"/>
        <end position="853"/>
    </location>
</feature>
<evidence type="ECO:0000256" key="5">
    <source>
        <dbReference type="ARBA" id="ARBA00022694"/>
    </source>
</evidence>
<proteinExistence type="inferred from homology"/>
<dbReference type="InterPro" id="IPR027794">
    <property type="entry name" value="tRNase_Z_dom"/>
</dbReference>
<dbReference type="Proteomes" id="UP000681722">
    <property type="component" value="Unassembled WGS sequence"/>
</dbReference>
<dbReference type="AlphaFoldDB" id="A0A813Q8R8"/>
<accession>A0A813Q8R8</accession>
<dbReference type="InterPro" id="IPR036397">
    <property type="entry name" value="RNaseH_sf"/>
</dbReference>
<dbReference type="Proteomes" id="UP000663829">
    <property type="component" value="Unassembled WGS sequence"/>
</dbReference>
<dbReference type="CDD" id="cd07718">
    <property type="entry name" value="RNaseZ_ELAC1_ELAC2-C-term-like_MBL-fold"/>
    <property type="match status" value="1"/>
</dbReference>
<feature type="region of interest" description="Disordered" evidence="11">
    <location>
        <begin position="802"/>
        <end position="853"/>
    </location>
</feature>
<evidence type="ECO:0000256" key="2">
    <source>
        <dbReference type="ARBA" id="ARBA00001947"/>
    </source>
</evidence>
<keyword evidence="9" id="KW-0378">Hydrolase</keyword>
<dbReference type="OrthoDB" id="527344at2759"/>
<reference evidence="13" key="1">
    <citation type="submission" date="2021-02" db="EMBL/GenBank/DDBJ databases">
        <authorList>
            <person name="Nowell W R."/>
        </authorList>
    </citation>
    <scope>NUCLEOTIDE SEQUENCE</scope>
</reference>
<name>A0A813Q8R8_9BILA</name>
<evidence type="ECO:0000256" key="6">
    <source>
        <dbReference type="ARBA" id="ARBA00022722"/>
    </source>
</evidence>
<keyword evidence="5" id="KW-0819">tRNA processing</keyword>
<dbReference type="GO" id="GO:0046872">
    <property type="term" value="F:metal ion binding"/>
    <property type="evidence" value="ECO:0007669"/>
    <property type="project" value="UniProtKB-KW"/>
</dbReference>
<dbReference type="InterPro" id="IPR036866">
    <property type="entry name" value="RibonucZ/Hydroxyglut_hydro"/>
</dbReference>
<keyword evidence="8" id="KW-0255">Endonuclease</keyword>
<dbReference type="GO" id="GO:0042781">
    <property type="term" value="F:3'-tRNA processing endoribonuclease activity"/>
    <property type="evidence" value="ECO:0007669"/>
    <property type="project" value="UniProtKB-EC"/>
</dbReference>
<evidence type="ECO:0000256" key="8">
    <source>
        <dbReference type="ARBA" id="ARBA00022759"/>
    </source>
</evidence>
<organism evidence="13 15">
    <name type="scientific">Didymodactylos carnosus</name>
    <dbReference type="NCBI Taxonomy" id="1234261"/>
    <lineage>
        <taxon>Eukaryota</taxon>
        <taxon>Metazoa</taxon>
        <taxon>Spiralia</taxon>
        <taxon>Gnathifera</taxon>
        <taxon>Rotifera</taxon>
        <taxon>Eurotatoria</taxon>
        <taxon>Bdelloidea</taxon>
        <taxon>Philodinida</taxon>
        <taxon>Philodinidae</taxon>
        <taxon>Didymodactylos</taxon>
    </lineage>
</organism>
<comment type="cofactor">
    <cofactor evidence="2">
        <name>Zn(2+)</name>
        <dbReference type="ChEBI" id="CHEBI:29105"/>
    </cofactor>
</comment>
<evidence type="ECO:0000259" key="12">
    <source>
        <dbReference type="Pfam" id="PF13691"/>
    </source>
</evidence>
<evidence type="ECO:0000256" key="10">
    <source>
        <dbReference type="ARBA" id="ARBA00022833"/>
    </source>
</evidence>
<feature type="domain" description="tRNase Z endonuclease" evidence="12">
    <location>
        <begin position="81"/>
        <end position="136"/>
    </location>
</feature>
<evidence type="ECO:0000313" key="13">
    <source>
        <dbReference type="EMBL" id="CAF0763975.1"/>
    </source>
</evidence>
<evidence type="ECO:0000256" key="7">
    <source>
        <dbReference type="ARBA" id="ARBA00022723"/>
    </source>
</evidence>
<keyword evidence="10" id="KW-0862">Zinc</keyword>
<comment type="catalytic activity">
    <reaction evidence="1">
        <text>Endonucleolytic cleavage of RNA, removing extra 3' nucleotides from tRNA precursor, generating 3' termini of tRNAs. A 3'-hydroxy group is left at the tRNA terminus and a 5'-phosphoryl group is left at the trailer molecule.</text>
        <dbReference type="EC" id="3.1.26.11"/>
    </reaction>
</comment>
<dbReference type="Gene3D" id="3.30.420.10">
    <property type="entry name" value="Ribonuclease H-like superfamily/Ribonuclease H"/>
    <property type="match status" value="1"/>
</dbReference>
<evidence type="ECO:0000313" key="14">
    <source>
        <dbReference type="EMBL" id="CAF3545127.1"/>
    </source>
</evidence>
<dbReference type="Pfam" id="PF13691">
    <property type="entry name" value="Lactamase_B_4"/>
    <property type="match status" value="1"/>
</dbReference>
<evidence type="ECO:0000256" key="9">
    <source>
        <dbReference type="ARBA" id="ARBA00022801"/>
    </source>
</evidence>
<evidence type="ECO:0000256" key="4">
    <source>
        <dbReference type="ARBA" id="ARBA00012477"/>
    </source>
</evidence>
<gene>
    <name evidence="13" type="ORF">GPM918_LOCUS1546</name>
    <name evidence="14" type="ORF">SRO942_LOCUS1546</name>
</gene>
<evidence type="ECO:0000313" key="15">
    <source>
        <dbReference type="Proteomes" id="UP000663829"/>
    </source>
</evidence>
<dbReference type="GO" id="GO:0005739">
    <property type="term" value="C:mitochondrion"/>
    <property type="evidence" value="ECO:0007669"/>
    <property type="project" value="TreeGrafter"/>
</dbReference>
<dbReference type="GO" id="GO:1990180">
    <property type="term" value="P:mitochondrial tRNA 3'-end processing"/>
    <property type="evidence" value="ECO:0007669"/>
    <property type="project" value="TreeGrafter"/>
</dbReference>
<evidence type="ECO:0000256" key="11">
    <source>
        <dbReference type="SAM" id="MobiDB-lite"/>
    </source>
</evidence>
<dbReference type="PANTHER" id="PTHR12553">
    <property type="entry name" value="ZINC PHOSPHODIESTERASE ELAC PROTEIN 2"/>
    <property type="match status" value="1"/>
</dbReference>
<protein>
    <recommendedName>
        <fullName evidence="4">ribonuclease Z</fullName>
        <ecNumber evidence="4">3.1.26.11</ecNumber>
    </recommendedName>
</protein>
<evidence type="ECO:0000256" key="3">
    <source>
        <dbReference type="ARBA" id="ARBA00007823"/>
    </source>
</evidence>
<dbReference type="EMBL" id="CAJOBC010000145">
    <property type="protein sequence ID" value="CAF3545127.1"/>
    <property type="molecule type" value="Genomic_DNA"/>
</dbReference>
<dbReference type="EMBL" id="CAJNOQ010000145">
    <property type="protein sequence ID" value="CAF0763975.1"/>
    <property type="molecule type" value="Genomic_DNA"/>
</dbReference>
<dbReference type="PANTHER" id="PTHR12553:SF49">
    <property type="entry name" value="ZINC PHOSPHODIESTERASE ELAC PROTEIN 2"/>
    <property type="match status" value="1"/>
</dbReference>
<dbReference type="SUPFAM" id="SSF56281">
    <property type="entry name" value="Metallo-hydrolase/oxidoreductase"/>
    <property type="match status" value="2"/>
</dbReference>
<evidence type="ECO:0000256" key="1">
    <source>
        <dbReference type="ARBA" id="ARBA00000402"/>
    </source>
</evidence>
<keyword evidence="6" id="KW-0540">Nuclease</keyword>
<keyword evidence="7" id="KW-0479">Metal-binding</keyword>
<comment type="caution">
    <text evidence="13">The sequence shown here is derived from an EMBL/GenBank/DDBJ whole genome shotgun (WGS) entry which is preliminary data.</text>
</comment>